<dbReference type="InterPro" id="IPR000847">
    <property type="entry name" value="LysR_HTH_N"/>
</dbReference>
<reference evidence="6 7" key="1">
    <citation type="submission" date="2018-01" db="EMBL/GenBank/DDBJ databases">
        <title>Draft genome sequences of six Vibrio diazotrophicus strains isolated from deep-sea sediments of the Baltic Sea.</title>
        <authorList>
            <person name="Castillo D."/>
            <person name="Vandieken V."/>
            <person name="Chiang O."/>
            <person name="Middelboe M."/>
        </authorList>
    </citation>
    <scope>NUCLEOTIDE SEQUENCE [LARGE SCALE GENOMIC DNA]</scope>
    <source>
        <strain evidence="6 7">60.27F</strain>
    </source>
</reference>
<evidence type="ECO:0000256" key="4">
    <source>
        <dbReference type="ARBA" id="ARBA00023163"/>
    </source>
</evidence>
<dbReference type="InterPro" id="IPR036388">
    <property type="entry name" value="WH-like_DNA-bd_sf"/>
</dbReference>
<dbReference type="InterPro" id="IPR005119">
    <property type="entry name" value="LysR_subst-bd"/>
</dbReference>
<dbReference type="Pfam" id="PF00126">
    <property type="entry name" value="HTH_1"/>
    <property type="match status" value="1"/>
</dbReference>
<dbReference type="RefSeq" id="WP_102965270.1">
    <property type="nucleotide sequence ID" value="NZ_POSK01000001.1"/>
</dbReference>
<dbReference type="GO" id="GO:0000976">
    <property type="term" value="F:transcription cis-regulatory region binding"/>
    <property type="evidence" value="ECO:0007669"/>
    <property type="project" value="TreeGrafter"/>
</dbReference>
<gene>
    <name evidence="6" type="ORF">C1N32_02260</name>
</gene>
<dbReference type="Gene3D" id="3.40.190.10">
    <property type="entry name" value="Periplasmic binding protein-like II"/>
    <property type="match status" value="1"/>
</dbReference>
<sequence>MEFYHLRSFVVVAQTGNLTLAAKQLYTTPPAVSAHIKALEEELQVPLFVRTSKGMKLTEKGELLLKKAQKTLDSAFDLVNAAASSQDEIVGTFRLALNQKPAQLEVPRLIENLLESTPGITLQIHPMSTGKTIEAIRSEEMDGGFVYGEVPSDFVSVKVKSQKITTIAPFGFNSDTPLEKSHWITMGYYCPFDDFLKLKLGDDINAITSSDDDATRLELVRSGLGLSFYELEDAKEHAQNNQITIIPDLDFEAELYFIVPKNRANSPIAKAVMQEICAIWEMA</sequence>
<comment type="similarity">
    <text evidence="1">Belongs to the LysR transcriptional regulatory family.</text>
</comment>
<name>A0A2J8I8I6_VIBDI</name>
<evidence type="ECO:0000259" key="5">
    <source>
        <dbReference type="PROSITE" id="PS50931"/>
    </source>
</evidence>
<evidence type="ECO:0000313" key="6">
    <source>
        <dbReference type="EMBL" id="PNI06846.1"/>
    </source>
</evidence>
<dbReference type="PRINTS" id="PR00039">
    <property type="entry name" value="HTHLYSR"/>
</dbReference>
<dbReference type="Gene3D" id="1.10.10.10">
    <property type="entry name" value="Winged helix-like DNA-binding domain superfamily/Winged helix DNA-binding domain"/>
    <property type="match status" value="1"/>
</dbReference>
<evidence type="ECO:0000256" key="1">
    <source>
        <dbReference type="ARBA" id="ARBA00009437"/>
    </source>
</evidence>
<dbReference type="SUPFAM" id="SSF46785">
    <property type="entry name" value="Winged helix' DNA-binding domain"/>
    <property type="match status" value="1"/>
</dbReference>
<dbReference type="Proteomes" id="UP000236449">
    <property type="component" value="Unassembled WGS sequence"/>
</dbReference>
<dbReference type="EMBL" id="POSK01000001">
    <property type="protein sequence ID" value="PNI06846.1"/>
    <property type="molecule type" value="Genomic_DNA"/>
</dbReference>
<keyword evidence="4" id="KW-0804">Transcription</keyword>
<dbReference type="Pfam" id="PF03466">
    <property type="entry name" value="LysR_substrate"/>
    <property type="match status" value="1"/>
</dbReference>
<dbReference type="InterPro" id="IPR036390">
    <property type="entry name" value="WH_DNA-bd_sf"/>
</dbReference>
<dbReference type="GO" id="GO:0003700">
    <property type="term" value="F:DNA-binding transcription factor activity"/>
    <property type="evidence" value="ECO:0007669"/>
    <property type="project" value="InterPro"/>
</dbReference>
<dbReference type="PANTHER" id="PTHR30126:SF40">
    <property type="entry name" value="HTH-TYPE TRANSCRIPTIONAL REGULATOR GLTR"/>
    <property type="match status" value="1"/>
</dbReference>
<dbReference type="CDD" id="cd05466">
    <property type="entry name" value="PBP2_LTTR_substrate"/>
    <property type="match status" value="1"/>
</dbReference>
<evidence type="ECO:0000256" key="2">
    <source>
        <dbReference type="ARBA" id="ARBA00023015"/>
    </source>
</evidence>
<evidence type="ECO:0000256" key="3">
    <source>
        <dbReference type="ARBA" id="ARBA00023125"/>
    </source>
</evidence>
<proteinExistence type="inferred from homology"/>
<dbReference type="PANTHER" id="PTHR30126">
    <property type="entry name" value="HTH-TYPE TRANSCRIPTIONAL REGULATOR"/>
    <property type="match status" value="1"/>
</dbReference>
<feature type="domain" description="HTH lysR-type" evidence="5">
    <location>
        <begin position="1"/>
        <end position="58"/>
    </location>
</feature>
<dbReference type="OrthoDB" id="646694at2"/>
<keyword evidence="3" id="KW-0238">DNA-binding</keyword>
<evidence type="ECO:0000313" key="7">
    <source>
        <dbReference type="Proteomes" id="UP000236449"/>
    </source>
</evidence>
<dbReference type="PROSITE" id="PS50931">
    <property type="entry name" value="HTH_LYSR"/>
    <property type="match status" value="1"/>
</dbReference>
<dbReference type="FunFam" id="1.10.10.10:FF:000001">
    <property type="entry name" value="LysR family transcriptional regulator"/>
    <property type="match status" value="1"/>
</dbReference>
<comment type="caution">
    <text evidence="6">The sequence shown here is derived from an EMBL/GenBank/DDBJ whole genome shotgun (WGS) entry which is preliminary data.</text>
</comment>
<keyword evidence="2" id="KW-0805">Transcription regulation</keyword>
<dbReference type="AlphaFoldDB" id="A0A2J8I8I6"/>
<accession>A0A2J8I8I6</accession>
<protein>
    <submittedName>
        <fullName evidence="6">LysR family transcriptional regulator</fullName>
    </submittedName>
</protein>
<organism evidence="6 7">
    <name type="scientific">Vibrio diazotrophicus</name>
    <dbReference type="NCBI Taxonomy" id="685"/>
    <lineage>
        <taxon>Bacteria</taxon>
        <taxon>Pseudomonadati</taxon>
        <taxon>Pseudomonadota</taxon>
        <taxon>Gammaproteobacteria</taxon>
        <taxon>Vibrionales</taxon>
        <taxon>Vibrionaceae</taxon>
        <taxon>Vibrio</taxon>
    </lineage>
</organism>
<dbReference type="SUPFAM" id="SSF53850">
    <property type="entry name" value="Periplasmic binding protein-like II"/>
    <property type="match status" value="1"/>
</dbReference>